<dbReference type="OrthoDB" id="5636623at2"/>
<feature type="region of interest" description="Disordered" evidence="1">
    <location>
        <begin position="191"/>
        <end position="217"/>
    </location>
</feature>
<evidence type="ECO:0000256" key="1">
    <source>
        <dbReference type="SAM" id="MobiDB-lite"/>
    </source>
</evidence>
<evidence type="ECO:0000256" key="2">
    <source>
        <dbReference type="SAM" id="Phobius"/>
    </source>
</evidence>
<evidence type="ECO:0008006" key="5">
    <source>
        <dbReference type="Google" id="ProtNLM"/>
    </source>
</evidence>
<dbReference type="Proteomes" id="UP000189966">
    <property type="component" value="Unassembled WGS sequence"/>
</dbReference>
<dbReference type="InterPro" id="IPR007462">
    <property type="entry name" value="COV1-like"/>
</dbReference>
<keyword evidence="2" id="KW-0472">Membrane</keyword>
<feature type="transmembrane region" description="Helical" evidence="2">
    <location>
        <begin position="12"/>
        <end position="29"/>
    </location>
</feature>
<gene>
    <name evidence="3" type="ORF">CZ809_03106</name>
</gene>
<keyword evidence="2" id="KW-0812">Transmembrane</keyword>
<name>A0A1T5I3B8_9GAMM</name>
<feature type="transmembrane region" description="Helical" evidence="2">
    <location>
        <begin position="49"/>
        <end position="74"/>
    </location>
</feature>
<dbReference type="AlphaFoldDB" id="A0A1T5I3B8"/>
<dbReference type="Pfam" id="PF04367">
    <property type="entry name" value="DUF502"/>
    <property type="match status" value="1"/>
</dbReference>
<reference evidence="3 4" key="1">
    <citation type="submission" date="2017-02" db="EMBL/GenBank/DDBJ databases">
        <authorList>
            <person name="Peterson S.W."/>
        </authorList>
    </citation>
    <scope>NUCLEOTIDE SEQUENCE [LARGE SCALE GENOMIC DNA]</scope>
    <source>
        <strain evidence="4">type strain: NCCB 100098</strain>
    </source>
</reference>
<dbReference type="EMBL" id="FUZI01000006">
    <property type="protein sequence ID" value="SKC33513.1"/>
    <property type="molecule type" value="Genomic_DNA"/>
</dbReference>
<sequence>MKKTLLRGLFNVLPLVLSIWLFWSLFESLDEVGNFLFGLVHITELFKGAGFLLILILLFVAGLLFSVSPIAWLYDFVIRQLMRFPFFKTVYSSINDIASLMSSDNKNKSQQTVLVHQANNTYVVGFIMSNDTPEPLTNALPDGNWVPVLFPLSYQIAGITTLVKREDLTLVDWSFEDAMRYNLTAGISISAKDKEEKEKEKEKEKTTTDATTTKAPL</sequence>
<feature type="compositionally biased region" description="Basic and acidic residues" evidence="1">
    <location>
        <begin position="191"/>
        <end position="207"/>
    </location>
</feature>
<feature type="compositionally biased region" description="Low complexity" evidence="1">
    <location>
        <begin position="208"/>
        <end position="217"/>
    </location>
</feature>
<keyword evidence="2" id="KW-1133">Transmembrane helix</keyword>
<organism evidence="3 4">
    <name type="scientific">Photobacterium piscicola</name>
    <dbReference type="NCBI Taxonomy" id="1378299"/>
    <lineage>
        <taxon>Bacteria</taxon>
        <taxon>Pseudomonadati</taxon>
        <taxon>Pseudomonadota</taxon>
        <taxon>Gammaproteobacteria</taxon>
        <taxon>Vibrionales</taxon>
        <taxon>Vibrionaceae</taxon>
        <taxon>Photobacterium</taxon>
    </lineage>
</organism>
<evidence type="ECO:0000313" key="4">
    <source>
        <dbReference type="Proteomes" id="UP000189966"/>
    </source>
</evidence>
<protein>
    <recommendedName>
        <fullName evidence="5">DUF502 domain-containing protein</fullName>
    </recommendedName>
</protein>
<dbReference type="PANTHER" id="PTHR31876">
    <property type="entry name" value="COV-LIKE PROTEIN 1"/>
    <property type="match status" value="1"/>
</dbReference>
<accession>A0A1T5I3B8</accession>
<dbReference type="PANTHER" id="PTHR31876:SF26">
    <property type="entry name" value="PROTEIN LIKE COV 2"/>
    <property type="match status" value="1"/>
</dbReference>
<evidence type="ECO:0000313" key="3">
    <source>
        <dbReference type="EMBL" id="SKC33513.1"/>
    </source>
</evidence>
<proteinExistence type="predicted"/>
<dbReference type="RefSeq" id="WP_080158472.1">
    <property type="nucleotide sequence ID" value="NZ_FUZI01000006.1"/>
</dbReference>